<comment type="caution">
    <text evidence="1">The sequence shown here is derived from an EMBL/GenBank/DDBJ whole genome shotgun (WGS) entry which is preliminary data.</text>
</comment>
<name>A0AA42CEY7_9PROT</name>
<dbReference type="Proteomes" id="UP001165679">
    <property type="component" value="Unassembled WGS sequence"/>
</dbReference>
<organism evidence="1 2">
    <name type="scientific">Limobrevibacterium gyesilva</name>
    <dbReference type="NCBI Taxonomy" id="2991712"/>
    <lineage>
        <taxon>Bacteria</taxon>
        <taxon>Pseudomonadati</taxon>
        <taxon>Pseudomonadota</taxon>
        <taxon>Alphaproteobacteria</taxon>
        <taxon>Acetobacterales</taxon>
        <taxon>Acetobacteraceae</taxon>
        <taxon>Limobrevibacterium</taxon>
    </lineage>
</organism>
<reference evidence="1" key="1">
    <citation type="submission" date="2022-09" db="EMBL/GenBank/DDBJ databases">
        <title>Rhodovastum sp. nov. RN2-1 isolated from soil in Seongnam, South Korea.</title>
        <authorList>
            <person name="Le N.T."/>
        </authorList>
    </citation>
    <scope>NUCLEOTIDE SEQUENCE</scope>
    <source>
        <strain evidence="1">RN2-1</strain>
    </source>
</reference>
<keyword evidence="2" id="KW-1185">Reference proteome</keyword>
<gene>
    <name evidence="1" type="ORF">OL599_14970</name>
</gene>
<evidence type="ECO:0000313" key="2">
    <source>
        <dbReference type="Proteomes" id="UP001165679"/>
    </source>
</evidence>
<protein>
    <submittedName>
        <fullName evidence="1">Uncharacterized protein</fullName>
    </submittedName>
</protein>
<sequence length="63" mass="6843">MPEHERASPAACATSPLLICDRLISLAQAADRAGYAATADHLVRLAHTMFNETDRPAARRRPS</sequence>
<accession>A0AA42CEY7</accession>
<reference evidence="1" key="2">
    <citation type="submission" date="2022-10" db="EMBL/GenBank/DDBJ databases">
        <authorList>
            <person name="Trinh H.N."/>
        </authorList>
    </citation>
    <scope>NUCLEOTIDE SEQUENCE</scope>
    <source>
        <strain evidence="1">RN2-1</strain>
    </source>
</reference>
<proteinExistence type="predicted"/>
<dbReference type="RefSeq" id="WP_264714607.1">
    <property type="nucleotide sequence ID" value="NZ_JAPDNT010000012.1"/>
</dbReference>
<dbReference type="EMBL" id="JAPDNT010000012">
    <property type="protein sequence ID" value="MCW3475879.1"/>
    <property type="molecule type" value="Genomic_DNA"/>
</dbReference>
<dbReference type="AlphaFoldDB" id="A0AA42CEY7"/>
<evidence type="ECO:0000313" key="1">
    <source>
        <dbReference type="EMBL" id="MCW3475879.1"/>
    </source>
</evidence>